<evidence type="ECO:0000256" key="7">
    <source>
        <dbReference type="ARBA" id="ARBA00022723"/>
    </source>
</evidence>
<dbReference type="InterPro" id="IPR047214">
    <property type="entry name" value="TPP_PDC_IPDC"/>
</dbReference>
<comment type="cofactor">
    <cofactor evidence="2">
        <name>thiamine diphosphate</name>
        <dbReference type="ChEBI" id="CHEBI:58937"/>
    </cofactor>
</comment>
<dbReference type="Gene3D" id="3.40.50.970">
    <property type="match status" value="2"/>
</dbReference>
<dbReference type="EMBL" id="SDQG01000001">
    <property type="protein sequence ID" value="TDM18534.1"/>
    <property type="molecule type" value="Genomic_DNA"/>
</dbReference>
<dbReference type="Pfam" id="PF02775">
    <property type="entry name" value="TPP_enzyme_C"/>
    <property type="match status" value="1"/>
</dbReference>
<keyword evidence="7 12" id="KW-0479">Metal-binding</keyword>
<dbReference type="Pfam" id="PF00205">
    <property type="entry name" value="TPP_enzyme_M"/>
    <property type="match status" value="1"/>
</dbReference>
<dbReference type="InterPro" id="IPR012110">
    <property type="entry name" value="PDC/IPDC-like"/>
</dbReference>
<dbReference type="InterPro" id="IPR011766">
    <property type="entry name" value="TPP_enzyme_TPP-bd"/>
</dbReference>
<dbReference type="AlphaFoldDB" id="A0A4R6C7T3"/>
<dbReference type="SUPFAM" id="SSF52518">
    <property type="entry name" value="Thiamin diphosphate-binding fold (THDP-binding)"/>
    <property type="match status" value="2"/>
</dbReference>
<dbReference type="FunFam" id="3.40.50.970:FF:000019">
    <property type="entry name" value="Pyruvate decarboxylase isozyme"/>
    <property type="match status" value="1"/>
</dbReference>
<dbReference type="InterPro" id="IPR012000">
    <property type="entry name" value="Thiamin_PyroP_enz_cen_dom"/>
</dbReference>
<dbReference type="Pfam" id="PF02776">
    <property type="entry name" value="TPP_enzyme_N"/>
    <property type="match status" value="1"/>
</dbReference>
<evidence type="ECO:0000259" key="15">
    <source>
        <dbReference type="Pfam" id="PF02775"/>
    </source>
</evidence>
<keyword evidence="9 12" id="KW-0460">Magnesium</keyword>
<evidence type="ECO:0000256" key="10">
    <source>
        <dbReference type="ARBA" id="ARBA00023052"/>
    </source>
</evidence>
<evidence type="ECO:0000256" key="13">
    <source>
        <dbReference type="RuleBase" id="RU362132"/>
    </source>
</evidence>
<keyword evidence="6" id="KW-0474">Menaquinone biosynthesis</keyword>
<evidence type="ECO:0000259" key="14">
    <source>
        <dbReference type="Pfam" id="PF00205"/>
    </source>
</evidence>
<dbReference type="SUPFAM" id="SSF52467">
    <property type="entry name" value="DHS-like NAD/FAD-binding domain"/>
    <property type="match status" value="1"/>
</dbReference>
<dbReference type="GO" id="GO:0030976">
    <property type="term" value="F:thiamine pyrophosphate binding"/>
    <property type="evidence" value="ECO:0007669"/>
    <property type="project" value="InterPro"/>
</dbReference>
<evidence type="ECO:0000256" key="8">
    <source>
        <dbReference type="ARBA" id="ARBA00022793"/>
    </source>
</evidence>
<dbReference type="PANTHER" id="PTHR43452:SF30">
    <property type="entry name" value="PYRUVATE DECARBOXYLASE ISOZYME 1-RELATED"/>
    <property type="match status" value="1"/>
</dbReference>
<evidence type="ECO:0000256" key="5">
    <source>
        <dbReference type="ARBA" id="ARBA00020054"/>
    </source>
</evidence>
<dbReference type="GO" id="GO:0009234">
    <property type="term" value="P:menaquinone biosynthetic process"/>
    <property type="evidence" value="ECO:0007669"/>
    <property type="project" value="UniProtKB-KW"/>
</dbReference>
<dbReference type="PIRSF" id="PIRSF036565">
    <property type="entry name" value="Pyruvt_ip_decrb"/>
    <property type="match status" value="1"/>
</dbReference>
<dbReference type="FunFam" id="3.40.50.970:FF:000024">
    <property type="entry name" value="Pyruvate decarboxylase isozyme"/>
    <property type="match status" value="1"/>
</dbReference>
<comment type="function">
    <text evidence="3">Decarboxylates branched-chain and aromatic alpha-keto acids to aldehydes.</text>
</comment>
<evidence type="ECO:0000256" key="4">
    <source>
        <dbReference type="ARBA" id="ARBA00007812"/>
    </source>
</evidence>
<dbReference type="GO" id="GO:0004737">
    <property type="term" value="F:pyruvate decarboxylase activity"/>
    <property type="evidence" value="ECO:0007669"/>
    <property type="project" value="TreeGrafter"/>
</dbReference>
<evidence type="ECO:0000256" key="2">
    <source>
        <dbReference type="ARBA" id="ARBA00001964"/>
    </source>
</evidence>
<dbReference type="Gene3D" id="3.40.50.1220">
    <property type="entry name" value="TPP-binding domain"/>
    <property type="match status" value="1"/>
</dbReference>
<evidence type="ECO:0000256" key="3">
    <source>
        <dbReference type="ARBA" id="ARBA00002938"/>
    </source>
</evidence>
<dbReference type="CDD" id="cd02005">
    <property type="entry name" value="TPP_PDC_IPDC"/>
    <property type="match status" value="1"/>
</dbReference>
<evidence type="ECO:0000256" key="6">
    <source>
        <dbReference type="ARBA" id="ARBA00022428"/>
    </source>
</evidence>
<dbReference type="InterPro" id="IPR029035">
    <property type="entry name" value="DHS-like_NAD/FAD-binding_dom"/>
</dbReference>
<evidence type="ECO:0000256" key="12">
    <source>
        <dbReference type="PIRSR" id="PIRSR036565-2"/>
    </source>
</evidence>
<feature type="domain" description="Thiamine pyrophosphate enzyme TPP-binding" evidence="15">
    <location>
        <begin position="387"/>
        <end position="523"/>
    </location>
</feature>
<name>A0A4R6C7T3_9STAP</name>
<dbReference type="GO" id="GO:0005829">
    <property type="term" value="C:cytosol"/>
    <property type="evidence" value="ECO:0007669"/>
    <property type="project" value="TreeGrafter"/>
</dbReference>
<sequence>MKQRIGQYLIDALHVNGVDKIFGVPGDFTLAFLDDIIRHDSVEWVGNTNELNAAYAADGYARVNGLAAVSTTFGVGELSAVNGIAGSYAERVPVVKISGGPSSVAQQEGRYVHHSLGEGIFDSYSKMYAHITATTTILTVDNAVEEIDRAIHTALKEKRPVHIHLPIDVALTEIEIPHAPRVYTHESQNVDAYIQAVEKKLMSAKQPVIIAGHEVNSFKLHEQLEQFVNKTNIPVAQLSLGKSAFNEENEHYLGIYDGKIAEESVREYVDNADVILNIGAKLTDSATAGFSYKFDTENIIYINQNDFKAGDVVSNNVSLIDLVNGLNGIDYKNDSAYPSYQRSDMKFELNDAPLTQINYFKMMNAFLEKDDILLAEQGTSFFGAYDLSLYNGNQFIGQPLWGSIGYTFPSLLGSQLADVNRRNILLIGDGSLQLTVQALSTMIRKDIKPIIFIINNDGYTVERLIHGMEEPYNDIQMWNYKQLPEVFGGKEKVKVHDAKTSNELKTVMDNVQADKDHMHFIEVHMAVEDAPKKLIDIAKAFSDANK</sequence>
<evidence type="ECO:0000256" key="9">
    <source>
        <dbReference type="ARBA" id="ARBA00022842"/>
    </source>
</evidence>
<feature type="binding site" evidence="12">
    <location>
        <position position="456"/>
    </location>
    <ligand>
        <name>Mg(2+)</name>
        <dbReference type="ChEBI" id="CHEBI:18420"/>
    </ligand>
</feature>
<evidence type="ECO:0000259" key="16">
    <source>
        <dbReference type="Pfam" id="PF02776"/>
    </source>
</evidence>
<dbReference type="PANTHER" id="PTHR43452">
    <property type="entry name" value="PYRUVATE DECARBOXYLASE"/>
    <property type="match status" value="1"/>
</dbReference>
<gene>
    <name evidence="17" type="ORF">ETI04_03325</name>
</gene>
<keyword evidence="8" id="KW-0210">Decarboxylase</keyword>
<dbReference type="InterPro" id="IPR047213">
    <property type="entry name" value="TPP_PYR_PDC_IPDC-like"/>
</dbReference>
<feature type="binding site" evidence="12">
    <location>
        <position position="429"/>
    </location>
    <ligand>
        <name>Mg(2+)</name>
        <dbReference type="ChEBI" id="CHEBI:18420"/>
    </ligand>
</feature>
<proteinExistence type="inferred from homology"/>
<dbReference type="InterPro" id="IPR029061">
    <property type="entry name" value="THDP-binding"/>
</dbReference>
<dbReference type="CDD" id="cd07038">
    <property type="entry name" value="TPP_PYR_PDC_IPDC_like"/>
    <property type="match status" value="1"/>
</dbReference>
<dbReference type="RefSeq" id="WP_133419118.1">
    <property type="nucleotide sequence ID" value="NZ_JAXJTW010000105.1"/>
</dbReference>
<feature type="binding site" evidence="12">
    <location>
        <position position="458"/>
    </location>
    <ligand>
        <name>Mg(2+)</name>
        <dbReference type="ChEBI" id="CHEBI:18420"/>
    </ligand>
</feature>
<protein>
    <recommendedName>
        <fullName evidence="5">Alpha-keto-acid decarboxylase</fullName>
    </recommendedName>
</protein>
<evidence type="ECO:0000256" key="1">
    <source>
        <dbReference type="ARBA" id="ARBA00001920"/>
    </source>
</evidence>
<comment type="cofactor">
    <cofactor evidence="1">
        <name>a metal cation</name>
        <dbReference type="ChEBI" id="CHEBI:25213"/>
    </cofactor>
</comment>
<accession>A0A4R6C7T3</accession>
<comment type="caution">
    <text evidence="17">The sequence shown here is derived from an EMBL/GenBank/DDBJ whole genome shotgun (WGS) entry which is preliminary data.</text>
</comment>
<dbReference type="Proteomes" id="UP000294865">
    <property type="component" value="Unassembled WGS sequence"/>
</dbReference>
<evidence type="ECO:0000313" key="17">
    <source>
        <dbReference type="EMBL" id="TDM18534.1"/>
    </source>
</evidence>
<keyword evidence="10 13" id="KW-0786">Thiamine pyrophosphate</keyword>
<reference evidence="17 18" key="1">
    <citation type="submission" date="2019-01" db="EMBL/GenBank/DDBJ databases">
        <title>Draft genome sequences of Macrococcus caseolyticus, Macrococcus canis, Macrococcus bohemicus and Macrococcus goetzii.</title>
        <authorList>
            <person name="Mazhar S."/>
            <person name="Altermann E."/>
            <person name="Hill C."/>
            <person name="Mcauliffe O."/>
        </authorList>
    </citation>
    <scope>NUCLEOTIDE SEQUENCE [LARGE SCALE GENOMIC DNA]</scope>
    <source>
        <strain evidence="17 18">DPC7162</strain>
    </source>
</reference>
<feature type="domain" description="Thiamine pyrophosphate enzyme N-terminal TPP-binding" evidence="16">
    <location>
        <begin position="4"/>
        <end position="113"/>
    </location>
</feature>
<comment type="similarity">
    <text evidence="4 13">Belongs to the TPP enzyme family.</text>
</comment>
<evidence type="ECO:0000256" key="11">
    <source>
        <dbReference type="ARBA" id="ARBA00023239"/>
    </source>
</evidence>
<dbReference type="InterPro" id="IPR012001">
    <property type="entry name" value="Thiamin_PyroP_enz_TPP-bd_dom"/>
</dbReference>
<organism evidence="17 18">
    <name type="scientific">Macrococcoides canis</name>
    <dbReference type="NCBI Taxonomy" id="1855823"/>
    <lineage>
        <taxon>Bacteria</taxon>
        <taxon>Bacillati</taxon>
        <taxon>Bacillota</taxon>
        <taxon>Bacilli</taxon>
        <taxon>Bacillales</taxon>
        <taxon>Staphylococcaceae</taxon>
        <taxon>Macrococcoides</taxon>
    </lineage>
</organism>
<dbReference type="GO" id="GO:0000949">
    <property type="term" value="P:aromatic amino acid family catabolic process to alcohol via Ehrlich pathway"/>
    <property type="evidence" value="ECO:0007669"/>
    <property type="project" value="TreeGrafter"/>
</dbReference>
<evidence type="ECO:0000313" key="18">
    <source>
        <dbReference type="Proteomes" id="UP000294865"/>
    </source>
</evidence>
<keyword evidence="11" id="KW-0456">Lyase</keyword>
<comment type="cofactor">
    <cofactor evidence="12">
        <name>Mg(2+)</name>
        <dbReference type="ChEBI" id="CHEBI:18420"/>
    </cofactor>
    <text evidence="12">Binds 1 Mg(2+) per subunit.</text>
</comment>
<feature type="domain" description="Thiamine pyrophosphate enzyme central" evidence="14">
    <location>
        <begin position="194"/>
        <end position="320"/>
    </location>
</feature>
<dbReference type="GO" id="GO:0000287">
    <property type="term" value="F:magnesium ion binding"/>
    <property type="evidence" value="ECO:0007669"/>
    <property type="project" value="InterPro"/>
</dbReference>